<dbReference type="Proteomes" id="UP000273500">
    <property type="component" value="Unassembled WGS sequence"/>
</dbReference>
<evidence type="ECO:0000259" key="1">
    <source>
        <dbReference type="Pfam" id="PF04471"/>
    </source>
</evidence>
<dbReference type="InterPro" id="IPR007560">
    <property type="entry name" value="Restrct_endonuc_IV_Mrr"/>
</dbReference>
<keyword evidence="3" id="KW-1185">Reference proteome</keyword>
<dbReference type="AlphaFoldDB" id="A0A428KG94"/>
<name>A0A428KG94_9BACT</name>
<dbReference type="InterPro" id="IPR011335">
    <property type="entry name" value="Restrct_endonuc-II-like"/>
</dbReference>
<proteinExistence type="predicted"/>
<gene>
    <name evidence="2" type="ORF">EI291_17945</name>
</gene>
<evidence type="ECO:0000313" key="3">
    <source>
        <dbReference type="Proteomes" id="UP000273500"/>
    </source>
</evidence>
<protein>
    <recommendedName>
        <fullName evidence="1">Restriction endonuclease type IV Mrr domain-containing protein</fullName>
    </recommendedName>
</protein>
<feature type="domain" description="Restriction endonuclease type IV Mrr" evidence="1">
    <location>
        <begin position="225"/>
        <end position="293"/>
    </location>
</feature>
<dbReference type="GO" id="GO:0009307">
    <property type="term" value="P:DNA restriction-modification system"/>
    <property type="evidence" value="ECO:0007669"/>
    <property type="project" value="InterPro"/>
</dbReference>
<organism evidence="2 3">
    <name type="scientific">Hymenobacter rigui</name>
    <dbReference type="NCBI Taxonomy" id="334424"/>
    <lineage>
        <taxon>Bacteria</taxon>
        <taxon>Pseudomonadati</taxon>
        <taxon>Bacteroidota</taxon>
        <taxon>Cytophagia</taxon>
        <taxon>Cytophagales</taxon>
        <taxon>Hymenobacteraceae</taxon>
        <taxon>Hymenobacter</taxon>
    </lineage>
</organism>
<reference evidence="2 3" key="1">
    <citation type="submission" date="2018-12" db="EMBL/GenBank/DDBJ databases">
        <authorList>
            <person name="Feng G."/>
            <person name="Zhu H."/>
        </authorList>
    </citation>
    <scope>NUCLEOTIDE SEQUENCE [LARGE SCALE GENOMIC DNA]</scope>
    <source>
        <strain evidence="2 3">KCTC 12533</strain>
    </source>
</reference>
<accession>A0A428KG94</accession>
<sequence>MGLTTNEKGLISRMLRFDNVNSELQKKLAATQQLVNSFTAAAAQFDAKLQAVEEREAASRKVLAQEEAALRQRETDVANLERLLTEKSKSFPWLASAVADLVLLKNKEVSDYLRTKRNPAATAAETVRQIGQEKRALAEQLKLAQYTLDQYESLFPFLTQFREDDIEEALLEITEAYAEQPEPQQDDPVKTYLSPGEYAALSPAERNQRALDRYRQARKSSFQIGRDYERYVGYLYESRGYEVSYYGIENGKEDLGRDLICRKGGKTEVVQCKYWSQQKLIHEKHINQLFGTTVMLYLDSASKQQVPQQLHLFPQLLAAGDIAAVFYTSTSLSTTARSFAQALGIQIHEQVAIGPYPMIKCHISTATGEKIYHLPFDQMYDRTKLDKVGEFYAMTVAEAEAKGFRRAWRWRG</sequence>
<evidence type="ECO:0000313" key="2">
    <source>
        <dbReference type="EMBL" id="RSK45479.1"/>
    </source>
</evidence>
<dbReference type="OrthoDB" id="1426324at2"/>
<comment type="caution">
    <text evidence="2">The sequence shown here is derived from an EMBL/GenBank/DDBJ whole genome shotgun (WGS) entry which is preliminary data.</text>
</comment>
<dbReference type="GO" id="GO:0003677">
    <property type="term" value="F:DNA binding"/>
    <property type="evidence" value="ECO:0007669"/>
    <property type="project" value="InterPro"/>
</dbReference>
<dbReference type="SUPFAM" id="SSF52980">
    <property type="entry name" value="Restriction endonuclease-like"/>
    <property type="match status" value="1"/>
</dbReference>
<dbReference type="Pfam" id="PF04471">
    <property type="entry name" value="Mrr_cat"/>
    <property type="match status" value="1"/>
</dbReference>
<dbReference type="EMBL" id="RWIT01000013">
    <property type="protein sequence ID" value="RSK45479.1"/>
    <property type="molecule type" value="Genomic_DNA"/>
</dbReference>
<dbReference type="GO" id="GO:0004519">
    <property type="term" value="F:endonuclease activity"/>
    <property type="evidence" value="ECO:0007669"/>
    <property type="project" value="InterPro"/>
</dbReference>